<feature type="transmembrane region" description="Helical" evidence="17">
    <location>
        <begin position="389"/>
        <end position="412"/>
    </location>
</feature>
<evidence type="ECO:0000313" key="18">
    <source>
        <dbReference type="EMBL" id="UUX34286.1"/>
    </source>
</evidence>
<dbReference type="PROSITE" id="PS00428">
    <property type="entry name" value="FTSW_RODA_SPOVE"/>
    <property type="match status" value="1"/>
</dbReference>
<comment type="subcellular location">
    <subcellularLocation>
        <location evidence="1">Membrane</location>
        <topology evidence="1">Multi-pass membrane protein</topology>
    </subcellularLocation>
</comment>
<feature type="transmembrane region" description="Helical" evidence="17">
    <location>
        <begin position="44"/>
        <end position="64"/>
    </location>
</feature>
<dbReference type="EC" id="2.4.99.28" evidence="14"/>
<keyword evidence="3" id="KW-0808">Transferase</keyword>
<evidence type="ECO:0000256" key="5">
    <source>
        <dbReference type="ARBA" id="ARBA00022960"/>
    </source>
</evidence>
<keyword evidence="19" id="KW-1185">Reference proteome</keyword>
<keyword evidence="7 17" id="KW-1133">Transmembrane helix</keyword>
<dbReference type="Proteomes" id="UP001315967">
    <property type="component" value="Chromosome"/>
</dbReference>
<evidence type="ECO:0000256" key="14">
    <source>
        <dbReference type="ARBA" id="ARBA00044770"/>
    </source>
</evidence>
<keyword evidence="8 17" id="KW-0472">Membrane</keyword>
<keyword evidence="4 17" id="KW-0812">Transmembrane</keyword>
<reference evidence="18 19" key="1">
    <citation type="submission" date="2022-08" db="EMBL/GenBank/DDBJ databases">
        <title>Aerococcaceae sp. nov isolated from spoiled eye mask.</title>
        <authorList>
            <person name="Zhou G."/>
            <person name="Xie X.-B."/>
            <person name="Shi Q.-S."/>
            <person name="Wang Y.-S."/>
            <person name="Wen X."/>
            <person name="Peng H."/>
            <person name="Yang X.-J."/>
            <person name="Tao H.-B."/>
            <person name="Huang X.-M."/>
        </authorList>
    </citation>
    <scope>NUCLEOTIDE SEQUENCE [LARGE SCALE GENOMIC DNA]</scope>
    <source>
        <strain evidence="19">DM20194951</strain>
    </source>
</reference>
<evidence type="ECO:0000256" key="11">
    <source>
        <dbReference type="ARBA" id="ARBA00038053"/>
    </source>
</evidence>
<dbReference type="PANTHER" id="PTHR30474">
    <property type="entry name" value="CELL CYCLE PROTEIN"/>
    <property type="match status" value="1"/>
</dbReference>
<dbReference type="EMBL" id="CP102453">
    <property type="protein sequence ID" value="UUX34286.1"/>
    <property type="molecule type" value="Genomic_DNA"/>
</dbReference>
<evidence type="ECO:0000256" key="12">
    <source>
        <dbReference type="ARBA" id="ARBA00041185"/>
    </source>
</evidence>
<dbReference type="RefSeq" id="WP_313793789.1">
    <property type="nucleotide sequence ID" value="NZ_CP102453.1"/>
</dbReference>
<comment type="similarity">
    <text evidence="11">Belongs to the SEDS family. FtsW subfamily.</text>
</comment>
<feature type="transmembrane region" description="Helical" evidence="17">
    <location>
        <begin position="151"/>
        <end position="170"/>
    </location>
</feature>
<evidence type="ECO:0000256" key="6">
    <source>
        <dbReference type="ARBA" id="ARBA00022984"/>
    </source>
</evidence>
<feature type="transmembrane region" description="Helical" evidence="17">
    <location>
        <begin position="182"/>
        <end position="199"/>
    </location>
</feature>
<evidence type="ECO:0000256" key="17">
    <source>
        <dbReference type="SAM" id="Phobius"/>
    </source>
</evidence>
<evidence type="ECO:0000256" key="8">
    <source>
        <dbReference type="ARBA" id="ARBA00023136"/>
    </source>
</evidence>
<name>A0ABY5P6B9_9LACT</name>
<feature type="transmembrane region" description="Helical" evidence="17">
    <location>
        <begin position="364"/>
        <end position="383"/>
    </location>
</feature>
<evidence type="ECO:0000256" key="15">
    <source>
        <dbReference type="ARBA" id="ARBA00049902"/>
    </source>
</evidence>
<feature type="transmembrane region" description="Helical" evidence="17">
    <location>
        <begin position="109"/>
        <end position="131"/>
    </location>
</feature>
<keyword evidence="6" id="KW-0573">Peptidoglycan synthesis</keyword>
<dbReference type="InterPro" id="IPR001182">
    <property type="entry name" value="FtsW/RodA"/>
</dbReference>
<dbReference type="PANTHER" id="PTHR30474:SF2">
    <property type="entry name" value="PEPTIDOGLYCAN GLYCOSYLTRANSFERASE FTSW-RELATED"/>
    <property type="match status" value="1"/>
</dbReference>
<dbReference type="InterPro" id="IPR018365">
    <property type="entry name" value="Cell_cycle_FtsW-rel_CS"/>
</dbReference>
<proteinExistence type="inferred from homology"/>
<protein>
    <recommendedName>
        <fullName evidence="12">Probable peptidoglycan glycosyltransferase FtsW</fullName>
        <ecNumber evidence="14">2.4.99.28</ecNumber>
    </recommendedName>
    <alternativeName>
        <fullName evidence="13">Cell division protein FtsW</fullName>
    </alternativeName>
    <alternativeName>
        <fullName evidence="10">Cell wall polymerase</fullName>
    </alternativeName>
    <alternativeName>
        <fullName evidence="9">Peptidoglycan polymerase</fullName>
    </alternativeName>
</protein>
<evidence type="ECO:0000256" key="2">
    <source>
        <dbReference type="ARBA" id="ARBA00022676"/>
    </source>
</evidence>
<evidence type="ECO:0000256" key="7">
    <source>
        <dbReference type="ARBA" id="ARBA00022989"/>
    </source>
</evidence>
<organism evidence="18 19">
    <name type="scientific">Fundicoccus culcitae</name>
    <dbReference type="NCBI Taxonomy" id="2969821"/>
    <lineage>
        <taxon>Bacteria</taxon>
        <taxon>Bacillati</taxon>
        <taxon>Bacillota</taxon>
        <taxon>Bacilli</taxon>
        <taxon>Lactobacillales</taxon>
        <taxon>Aerococcaceae</taxon>
        <taxon>Fundicoccus</taxon>
    </lineage>
</organism>
<evidence type="ECO:0000313" key="19">
    <source>
        <dbReference type="Proteomes" id="UP001315967"/>
    </source>
</evidence>
<evidence type="ECO:0000256" key="3">
    <source>
        <dbReference type="ARBA" id="ARBA00022679"/>
    </source>
</evidence>
<feature type="transmembrane region" description="Helical" evidence="17">
    <location>
        <begin position="324"/>
        <end position="343"/>
    </location>
</feature>
<comment type="catalytic activity">
    <reaction evidence="15">
        <text>[GlcNAc-(1-&gt;4)-Mur2Ac(oyl-L-Ala-gamma-D-Glu-L-Lys-D-Ala-D-Ala)](n)-di-trans,octa-cis-undecaprenyl diphosphate + beta-D-GlcNAc-(1-&gt;4)-Mur2Ac(oyl-L-Ala-gamma-D-Glu-L-Lys-D-Ala-D-Ala)-di-trans,octa-cis-undecaprenyl diphosphate = [GlcNAc-(1-&gt;4)-Mur2Ac(oyl-L-Ala-gamma-D-Glu-L-Lys-D-Ala-D-Ala)](n+1)-di-trans,octa-cis-undecaprenyl diphosphate + di-trans,octa-cis-undecaprenyl diphosphate + H(+)</text>
        <dbReference type="Rhea" id="RHEA:23708"/>
        <dbReference type="Rhea" id="RHEA-COMP:9602"/>
        <dbReference type="Rhea" id="RHEA-COMP:9603"/>
        <dbReference type="ChEBI" id="CHEBI:15378"/>
        <dbReference type="ChEBI" id="CHEBI:58405"/>
        <dbReference type="ChEBI" id="CHEBI:60033"/>
        <dbReference type="ChEBI" id="CHEBI:78435"/>
        <dbReference type="EC" id="2.4.99.28"/>
    </reaction>
</comment>
<feature type="transmembrane region" description="Helical" evidence="17">
    <location>
        <begin position="229"/>
        <end position="249"/>
    </location>
</feature>
<keyword evidence="2" id="KW-0328">Glycosyltransferase</keyword>
<evidence type="ECO:0000256" key="1">
    <source>
        <dbReference type="ARBA" id="ARBA00004141"/>
    </source>
</evidence>
<evidence type="ECO:0000256" key="4">
    <source>
        <dbReference type="ARBA" id="ARBA00022692"/>
    </source>
</evidence>
<keyword evidence="5" id="KW-0133">Cell shape</keyword>
<evidence type="ECO:0000256" key="16">
    <source>
        <dbReference type="ARBA" id="ARBA00049966"/>
    </source>
</evidence>
<evidence type="ECO:0000256" key="10">
    <source>
        <dbReference type="ARBA" id="ARBA00033270"/>
    </source>
</evidence>
<evidence type="ECO:0000256" key="9">
    <source>
        <dbReference type="ARBA" id="ARBA00032370"/>
    </source>
</evidence>
<feature type="transmembrane region" description="Helical" evidence="17">
    <location>
        <begin position="84"/>
        <end position="102"/>
    </location>
</feature>
<comment type="function">
    <text evidence="16">Peptidoglycan polymerase that is essential for cell division.</text>
</comment>
<gene>
    <name evidence="18" type="ORF">NRE15_01040</name>
</gene>
<dbReference type="Pfam" id="PF01098">
    <property type="entry name" value="FTSW_RODA_SPOVE"/>
    <property type="match status" value="1"/>
</dbReference>
<accession>A0ABY5P6B9</accession>
<sequence length="433" mass="47537">MREAFYLPSISDIKLYTSKVWQRIRPDLNKDAIKEKFQLIDYPILIITLLLILIGLFSVFSATMYIPDPETGISDPFGSFMTQYLSVIIGFVGLGILLILPFQLFKEINLLLAVQLILVIVLILTLIVGVIMGGAKSWIEIGGFSFQPSELAKITNILLVSYIVSHFKSLRIFSSEIFNNKHSLMAMVLLFATIVLVGLQPDFGMLIIMLVTLAFIYFPNHYSFKTNVVFLSLSIILYGLIILLANRYSDQLVNSGHYMLERIGSFVDPFAFEQTAGYQLINGYLAFSRGGFFGVGLGLGITKRGSLPAGHTDFILAVIGEETGLVGVALVLMLIFGLVFYLYRRAAMCRQAYNRNVISGIASLFLIQTLVNVGGISGLIPLTGVTLPFISSGGTSMIVSLIAIGIAEIFIIDDKRVVASYQTLSVIKGEGGS</sequence>
<evidence type="ECO:0000256" key="13">
    <source>
        <dbReference type="ARBA" id="ARBA00041418"/>
    </source>
</evidence>